<evidence type="ECO:0000256" key="8">
    <source>
        <dbReference type="ARBA" id="ARBA00022777"/>
    </source>
</evidence>
<evidence type="ECO:0000256" key="10">
    <source>
        <dbReference type="ARBA" id="ARBA00022989"/>
    </source>
</evidence>
<evidence type="ECO:0000256" key="1">
    <source>
        <dbReference type="ARBA" id="ARBA00004370"/>
    </source>
</evidence>
<evidence type="ECO:0000256" key="7">
    <source>
        <dbReference type="ARBA" id="ARBA00022741"/>
    </source>
</evidence>
<keyword evidence="2 13" id="KW-0723">Serine/threonine-protein kinase</keyword>
<feature type="domain" description="Protein kinase" evidence="14">
    <location>
        <begin position="105"/>
        <end position="386"/>
    </location>
</feature>
<dbReference type="Proteomes" id="UP000306102">
    <property type="component" value="Unassembled WGS sequence"/>
</dbReference>
<dbReference type="GO" id="GO:0016020">
    <property type="term" value="C:membrane"/>
    <property type="evidence" value="ECO:0007669"/>
    <property type="project" value="UniProtKB-SubCell"/>
</dbReference>
<sequence>MNSHPECIPSFLELLRVLPENSFWNKINFKLGNCVNEKFGNADAYVHFKLIPASTLASHPLVLTALSSLNSDILSEASVNVRTPNSVELLSTVEHRLICVATSNFSEANLLGVGSFGSVYRGMLSDGTDVAVKILNLQVDGAFRSFDAECQVLRTELCVATSNFSENLLGVGSFGSVYRGMLSDGTDVAVKILNLQVDGAFRSFDAECQVLRTVRHRNLVKVISSCSNPESEPIVHCDLKPSNVLLDEDMVAHLGDFGISKILVENRIATQAQTLATLGYVSPEYGLEGRVSMKCDIYSYGMMLLEIFTRKRPTDEMFAGELSLRQLVKGSLPNSVVEAVDGNLLRLIEVSENMIAYLLLILEVGLEYCAELLEERINIKDVFVFL</sequence>
<keyword evidence="9 12" id="KW-0067">ATP-binding</keyword>
<dbReference type="PANTHER" id="PTHR27008:SF497">
    <property type="entry name" value="OS11G0695000 PROTEIN"/>
    <property type="match status" value="1"/>
</dbReference>
<dbReference type="PANTHER" id="PTHR27008">
    <property type="entry name" value="OS04G0122200 PROTEIN"/>
    <property type="match status" value="1"/>
</dbReference>
<dbReference type="InterPro" id="IPR000719">
    <property type="entry name" value="Prot_kinase_dom"/>
</dbReference>
<keyword evidence="11" id="KW-0472">Membrane</keyword>
<dbReference type="EMBL" id="SDRB02011528">
    <property type="protein sequence ID" value="THG01020.1"/>
    <property type="molecule type" value="Genomic_DNA"/>
</dbReference>
<keyword evidence="16" id="KW-1185">Reference proteome</keyword>
<proteinExistence type="inferred from homology"/>
<evidence type="ECO:0000256" key="3">
    <source>
        <dbReference type="ARBA" id="ARBA00022614"/>
    </source>
</evidence>
<dbReference type="PROSITE" id="PS00108">
    <property type="entry name" value="PROTEIN_KINASE_ST"/>
    <property type="match status" value="1"/>
</dbReference>
<keyword evidence="10" id="KW-1133">Transmembrane helix</keyword>
<evidence type="ECO:0000256" key="12">
    <source>
        <dbReference type="PROSITE-ProRule" id="PRU10141"/>
    </source>
</evidence>
<dbReference type="GO" id="GO:0005524">
    <property type="term" value="F:ATP binding"/>
    <property type="evidence" value="ECO:0007669"/>
    <property type="project" value="UniProtKB-UniRule"/>
</dbReference>
<evidence type="ECO:0000256" key="2">
    <source>
        <dbReference type="ARBA" id="ARBA00022527"/>
    </source>
</evidence>
<comment type="caution">
    <text evidence="15">The sequence shown here is derived from an EMBL/GenBank/DDBJ whole genome shotgun (WGS) entry which is preliminary data.</text>
</comment>
<accession>A0A4S4DEA9</accession>
<dbReference type="SUPFAM" id="SSF56112">
    <property type="entry name" value="Protein kinase-like (PK-like)"/>
    <property type="match status" value="2"/>
</dbReference>
<dbReference type="Pfam" id="PF00069">
    <property type="entry name" value="Pkinase"/>
    <property type="match status" value="1"/>
</dbReference>
<evidence type="ECO:0000313" key="15">
    <source>
        <dbReference type="EMBL" id="THG01020.1"/>
    </source>
</evidence>
<protein>
    <recommendedName>
        <fullName evidence="14">Protein kinase domain-containing protein</fullName>
    </recommendedName>
</protein>
<dbReference type="InterPro" id="IPR051809">
    <property type="entry name" value="Plant_receptor-like_S/T_kinase"/>
</dbReference>
<dbReference type="InterPro" id="IPR001245">
    <property type="entry name" value="Ser-Thr/Tyr_kinase_cat_dom"/>
</dbReference>
<dbReference type="InterPro" id="IPR011009">
    <property type="entry name" value="Kinase-like_dom_sf"/>
</dbReference>
<evidence type="ECO:0000256" key="13">
    <source>
        <dbReference type="RuleBase" id="RU000304"/>
    </source>
</evidence>
<keyword evidence="7 12" id="KW-0547">Nucleotide-binding</keyword>
<comment type="subcellular location">
    <subcellularLocation>
        <location evidence="1">Membrane</location>
    </subcellularLocation>
</comment>
<dbReference type="GO" id="GO:0004674">
    <property type="term" value="F:protein serine/threonine kinase activity"/>
    <property type="evidence" value="ECO:0007669"/>
    <property type="project" value="UniProtKB-KW"/>
</dbReference>
<keyword evidence="3" id="KW-0433">Leucine-rich repeat</keyword>
<dbReference type="PROSITE" id="PS00107">
    <property type="entry name" value="PROTEIN_KINASE_ATP"/>
    <property type="match status" value="2"/>
</dbReference>
<dbReference type="Gene3D" id="1.10.510.10">
    <property type="entry name" value="Transferase(Phosphotransferase) domain 1"/>
    <property type="match status" value="1"/>
</dbReference>
<evidence type="ECO:0000256" key="6">
    <source>
        <dbReference type="ARBA" id="ARBA00022737"/>
    </source>
</evidence>
<dbReference type="SMART" id="SM00220">
    <property type="entry name" value="S_TKc"/>
    <property type="match status" value="1"/>
</dbReference>
<keyword evidence="5" id="KW-0812">Transmembrane</keyword>
<feature type="binding site" evidence="12">
    <location>
        <position position="191"/>
    </location>
    <ligand>
        <name>ATP</name>
        <dbReference type="ChEBI" id="CHEBI:30616"/>
    </ligand>
</feature>
<evidence type="ECO:0000256" key="9">
    <source>
        <dbReference type="ARBA" id="ARBA00022840"/>
    </source>
</evidence>
<evidence type="ECO:0000256" key="11">
    <source>
        <dbReference type="ARBA" id="ARBA00023136"/>
    </source>
</evidence>
<feature type="binding site" evidence="12">
    <location>
        <position position="133"/>
    </location>
    <ligand>
        <name>ATP</name>
        <dbReference type="ChEBI" id="CHEBI:30616"/>
    </ligand>
</feature>
<dbReference type="AlphaFoldDB" id="A0A4S4DEA9"/>
<dbReference type="STRING" id="542762.A0A4S4DEA9"/>
<keyword evidence="8" id="KW-0418">Kinase</keyword>
<keyword evidence="4" id="KW-0808">Transferase</keyword>
<dbReference type="PROSITE" id="PS50011">
    <property type="entry name" value="PROTEIN_KINASE_DOM"/>
    <property type="match status" value="1"/>
</dbReference>
<keyword evidence="6" id="KW-0677">Repeat</keyword>
<dbReference type="InterPro" id="IPR017441">
    <property type="entry name" value="Protein_kinase_ATP_BS"/>
</dbReference>
<evidence type="ECO:0000259" key="14">
    <source>
        <dbReference type="PROSITE" id="PS50011"/>
    </source>
</evidence>
<name>A0A4S4DEA9_CAMSN</name>
<evidence type="ECO:0000256" key="5">
    <source>
        <dbReference type="ARBA" id="ARBA00022692"/>
    </source>
</evidence>
<reference evidence="15 16" key="1">
    <citation type="journal article" date="2018" name="Proc. Natl. Acad. Sci. U.S.A.">
        <title>Draft genome sequence of Camellia sinensis var. sinensis provides insights into the evolution of the tea genome and tea quality.</title>
        <authorList>
            <person name="Wei C."/>
            <person name="Yang H."/>
            <person name="Wang S."/>
            <person name="Zhao J."/>
            <person name="Liu C."/>
            <person name="Gao L."/>
            <person name="Xia E."/>
            <person name="Lu Y."/>
            <person name="Tai Y."/>
            <person name="She G."/>
            <person name="Sun J."/>
            <person name="Cao H."/>
            <person name="Tong W."/>
            <person name="Gao Q."/>
            <person name="Li Y."/>
            <person name="Deng W."/>
            <person name="Jiang X."/>
            <person name="Wang W."/>
            <person name="Chen Q."/>
            <person name="Zhang S."/>
            <person name="Li H."/>
            <person name="Wu J."/>
            <person name="Wang P."/>
            <person name="Li P."/>
            <person name="Shi C."/>
            <person name="Zheng F."/>
            <person name="Jian J."/>
            <person name="Huang B."/>
            <person name="Shan D."/>
            <person name="Shi M."/>
            <person name="Fang C."/>
            <person name="Yue Y."/>
            <person name="Li F."/>
            <person name="Li D."/>
            <person name="Wei S."/>
            <person name="Han B."/>
            <person name="Jiang C."/>
            <person name="Yin Y."/>
            <person name="Xia T."/>
            <person name="Zhang Z."/>
            <person name="Bennetzen J.L."/>
            <person name="Zhao S."/>
            <person name="Wan X."/>
        </authorList>
    </citation>
    <scope>NUCLEOTIDE SEQUENCE [LARGE SCALE GENOMIC DNA]</scope>
    <source>
        <strain evidence="16">cv. Shuchazao</strain>
        <tissue evidence="15">Leaf</tissue>
    </source>
</reference>
<dbReference type="InterPro" id="IPR008271">
    <property type="entry name" value="Ser/Thr_kinase_AS"/>
</dbReference>
<dbReference type="Gene3D" id="3.30.200.20">
    <property type="entry name" value="Phosphorylase Kinase, domain 1"/>
    <property type="match status" value="2"/>
</dbReference>
<organism evidence="15 16">
    <name type="scientific">Camellia sinensis var. sinensis</name>
    <name type="common">China tea</name>
    <dbReference type="NCBI Taxonomy" id="542762"/>
    <lineage>
        <taxon>Eukaryota</taxon>
        <taxon>Viridiplantae</taxon>
        <taxon>Streptophyta</taxon>
        <taxon>Embryophyta</taxon>
        <taxon>Tracheophyta</taxon>
        <taxon>Spermatophyta</taxon>
        <taxon>Magnoliopsida</taxon>
        <taxon>eudicotyledons</taxon>
        <taxon>Gunneridae</taxon>
        <taxon>Pentapetalae</taxon>
        <taxon>asterids</taxon>
        <taxon>Ericales</taxon>
        <taxon>Theaceae</taxon>
        <taxon>Camellia</taxon>
    </lineage>
</organism>
<evidence type="ECO:0000313" key="16">
    <source>
        <dbReference type="Proteomes" id="UP000306102"/>
    </source>
</evidence>
<gene>
    <name evidence="15" type="ORF">TEA_009820</name>
</gene>
<dbReference type="Pfam" id="PF07714">
    <property type="entry name" value="PK_Tyr_Ser-Thr"/>
    <property type="match status" value="1"/>
</dbReference>
<comment type="similarity">
    <text evidence="13">Belongs to the protein kinase superfamily.</text>
</comment>
<evidence type="ECO:0000256" key="4">
    <source>
        <dbReference type="ARBA" id="ARBA00022679"/>
    </source>
</evidence>